<dbReference type="AlphaFoldDB" id="A0A6P1NR57"/>
<name>A0A6P1NR57_9MICC</name>
<gene>
    <name evidence="1" type="ORF">GU243_17735</name>
</gene>
<dbReference type="KEGG" id="psey:GU243_17735"/>
<evidence type="ECO:0000313" key="1">
    <source>
        <dbReference type="EMBL" id="QHK21247.1"/>
    </source>
</evidence>
<organism evidence="1 2">
    <name type="scientific">Pseudarthrobacter psychrotolerans</name>
    <dbReference type="NCBI Taxonomy" id="2697569"/>
    <lineage>
        <taxon>Bacteria</taxon>
        <taxon>Bacillati</taxon>
        <taxon>Actinomycetota</taxon>
        <taxon>Actinomycetes</taxon>
        <taxon>Micrococcales</taxon>
        <taxon>Micrococcaceae</taxon>
        <taxon>Pseudarthrobacter</taxon>
    </lineage>
</organism>
<accession>A0A6P1NR57</accession>
<dbReference type="Proteomes" id="UP000464186">
    <property type="component" value="Chromosome"/>
</dbReference>
<proteinExistence type="predicted"/>
<keyword evidence="2" id="KW-1185">Reference proteome</keyword>
<sequence>MDPGLTIVGPNVVVAPVDNAGRTDVALTFADVGTPGITSVTRLESGAGFPDGGFSSLTNPPLYYDVETTAVFSSALGPWCASRSTPQS</sequence>
<reference evidence="1 2" key="1">
    <citation type="submission" date="2020-01" db="EMBL/GenBank/DDBJ databases">
        <title>Pseudarthrobacter psychrotolerans sp. nov., isolated from antarctic soil.</title>
        <authorList>
            <person name="Shin Y."/>
            <person name="Park W."/>
        </authorList>
    </citation>
    <scope>NUCLEOTIDE SEQUENCE [LARGE SCALE GENOMIC DNA]</scope>
    <source>
        <strain evidence="1 2">YJ56</strain>
    </source>
</reference>
<dbReference type="EMBL" id="CP047898">
    <property type="protein sequence ID" value="QHK21247.1"/>
    <property type="molecule type" value="Genomic_DNA"/>
</dbReference>
<protein>
    <submittedName>
        <fullName evidence="1">Uncharacterized protein</fullName>
    </submittedName>
</protein>
<evidence type="ECO:0000313" key="2">
    <source>
        <dbReference type="Proteomes" id="UP000464186"/>
    </source>
</evidence>